<dbReference type="RefSeq" id="WP_127483316.1">
    <property type="nucleotide sequence ID" value="NZ_BAAAIN010000005.1"/>
</dbReference>
<proteinExistence type="predicted"/>
<gene>
    <name evidence="2" type="ORF">F6W70_15905</name>
</gene>
<dbReference type="Proteomes" id="UP000436027">
    <property type="component" value="Unassembled WGS sequence"/>
</dbReference>
<evidence type="ECO:0000259" key="1">
    <source>
        <dbReference type="Pfam" id="PF12728"/>
    </source>
</evidence>
<dbReference type="Pfam" id="PF12728">
    <property type="entry name" value="HTH_17"/>
    <property type="match status" value="1"/>
</dbReference>
<reference evidence="2 3" key="1">
    <citation type="submission" date="2019-09" db="EMBL/GenBank/DDBJ databases">
        <title>Whole genome sequencing of Microbacterium maritypicum.</title>
        <authorList>
            <person name="Lenchi N."/>
        </authorList>
    </citation>
    <scope>NUCLEOTIDE SEQUENCE [LARGE SCALE GENOMIC DNA]</scope>
    <source>
        <strain evidence="2 3">DSM 12512</strain>
    </source>
</reference>
<feature type="domain" description="Helix-turn-helix" evidence="1">
    <location>
        <begin position="86"/>
        <end position="124"/>
    </location>
</feature>
<comment type="caution">
    <text evidence="2">The sequence shown here is derived from an EMBL/GenBank/DDBJ whole genome shotgun (WGS) entry which is preliminary data.</text>
</comment>
<dbReference type="InterPro" id="IPR041657">
    <property type="entry name" value="HTH_17"/>
</dbReference>
<evidence type="ECO:0000313" key="3">
    <source>
        <dbReference type="Proteomes" id="UP000436027"/>
    </source>
</evidence>
<accession>A0AAD3WZU4</accession>
<dbReference type="AlphaFoldDB" id="A0AAD3WZU4"/>
<evidence type="ECO:0000313" key="2">
    <source>
        <dbReference type="EMBL" id="KAB1881366.1"/>
    </source>
</evidence>
<dbReference type="GO" id="GO:0003677">
    <property type="term" value="F:DNA binding"/>
    <property type="evidence" value="ECO:0007669"/>
    <property type="project" value="InterPro"/>
</dbReference>
<sequence length="169" mass="18408">MSAVRAQDTTVSPAPEQADQIATLLSFMEAHEAHRGGAPEPSFFLSGAGEHDRVELSEQLYTVLRQTAAALSQGQSVSISARDQELTTQQAGEILGISRPTVVQLIESGELPAHVPGTVRRKLYLSDVLSYRDEIQSRRNAFITESSARYGDADVDDISELLAEARKVR</sequence>
<dbReference type="InterPro" id="IPR010093">
    <property type="entry name" value="SinI_DNA-bd"/>
</dbReference>
<dbReference type="NCBIfam" id="TIGR01764">
    <property type="entry name" value="excise"/>
    <property type="match status" value="1"/>
</dbReference>
<name>A0AAD3WZU4_MICMQ</name>
<dbReference type="EMBL" id="WAAQ01000003">
    <property type="protein sequence ID" value="KAB1881366.1"/>
    <property type="molecule type" value="Genomic_DNA"/>
</dbReference>
<protein>
    <submittedName>
        <fullName evidence="2">Helix-turn-helix domain-containing protein</fullName>
    </submittedName>
</protein>
<organism evidence="2 3">
    <name type="scientific">Microbacterium maritypicum</name>
    <name type="common">Microbacterium liquefaciens</name>
    <dbReference type="NCBI Taxonomy" id="33918"/>
    <lineage>
        <taxon>Bacteria</taxon>
        <taxon>Bacillati</taxon>
        <taxon>Actinomycetota</taxon>
        <taxon>Actinomycetes</taxon>
        <taxon>Micrococcales</taxon>
        <taxon>Microbacteriaceae</taxon>
        <taxon>Microbacterium</taxon>
    </lineage>
</organism>